<keyword evidence="9 18" id="KW-1133">Transmembrane helix</keyword>
<evidence type="ECO:0000256" key="10">
    <source>
        <dbReference type="ARBA" id="ARBA00023004"/>
    </source>
</evidence>
<evidence type="ECO:0000256" key="14">
    <source>
        <dbReference type="ARBA" id="ARBA00047816"/>
    </source>
</evidence>
<feature type="transmembrane region" description="Helical" evidence="18">
    <location>
        <begin position="45"/>
        <end position="71"/>
    </location>
</feature>
<dbReference type="PANTHER" id="PTHR22888">
    <property type="entry name" value="CYTOCHROME C OXIDASE, SUBUNIT II"/>
    <property type="match status" value="1"/>
</dbReference>
<keyword evidence="7" id="KW-1278">Translocase</keyword>
<comment type="similarity">
    <text evidence="2 16">Belongs to the cytochrome c oxidase subunit 2 family.</text>
</comment>
<keyword evidence="12 18" id="KW-0472">Membrane</keyword>
<dbReference type="SUPFAM" id="SSF49503">
    <property type="entry name" value="Cupredoxins"/>
    <property type="match status" value="1"/>
</dbReference>
<comment type="subcellular location">
    <subcellularLocation>
        <location evidence="16">Cell membrane</location>
        <topology evidence="16">Multi-pass membrane protein</topology>
    </subcellularLocation>
    <subcellularLocation>
        <location evidence="1">Membrane</location>
        <topology evidence="1">Multi-pass membrane protein</topology>
    </subcellularLocation>
</comment>
<keyword evidence="3 16" id="KW-0813">Transport</keyword>
<dbReference type="AlphaFoldDB" id="A0A6N9Q5F8"/>
<comment type="catalytic activity">
    <reaction evidence="14 17">
        <text>4 Fe(II)-[cytochrome c] + O2 + 8 H(+)(in) = 4 Fe(III)-[cytochrome c] + 2 H2O + 4 H(+)(out)</text>
        <dbReference type="Rhea" id="RHEA:11436"/>
        <dbReference type="Rhea" id="RHEA-COMP:10350"/>
        <dbReference type="Rhea" id="RHEA-COMP:14399"/>
        <dbReference type="ChEBI" id="CHEBI:15377"/>
        <dbReference type="ChEBI" id="CHEBI:15378"/>
        <dbReference type="ChEBI" id="CHEBI:15379"/>
        <dbReference type="ChEBI" id="CHEBI:29033"/>
        <dbReference type="ChEBI" id="CHEBI:29034"/>
        <dbReference type="EC" id="7.1.1.9"/>
    </reaction>
</comment>
<dbReference type="PROSITE" id="PS51257">
    <property type="entry name" value="PROKAR_LIPOPROTEIN"/>
    <property type="match status" value="1"/>
</dbReference>
<dbReference type="Pfam" id="PF02790">
    <property type="entry name" value="COX2_TM"/>
    <property type="match status" value="1"/>
</dbReference>
<protein>
    <recommendedName>
        <fullName evidence="17">Cytochrome c oxidase subunit 2</fullName>
        <ecNumber evidence="17">7.1.1.9</ecNumber>
    </recommendedName>
</protein>
<dbReference type="EC" id="7.1.1.9" evidence="17"/>
<dbReference type="GO" id="GO:0042773">
    <property type="term" value="P:ATP synthesis coupled electron transport"/>
    <property type="evidence" value="ECO:0007669"/>
    <property type="project" value="TreeGrafter"/>
</dbReference>
<comment type="cofactor">
    <cofactor evidence="17">
        <name>Cu cation</name>
        <dbReference type="ChEBI" id="CHEBI:23378"/>
    </cofactor>
    <text evidence="17">Binds a copper A center.</text>
</comment>
<keyword evidence="8 16" id="KW-0249">Electron transport</keyword>
<evidence type="ECO:0000256" key="17">
    <source>
        <dbReference type="RuleBase" id="RU004024"/>
    </source>
</evidence>
<keyword evidence="15" id="KW-0349">Heme</keyword>
<dbReference type="PANTHER" id="PTHR22888:SF10">
    <property type="entry name" value="CYTOCHROME C OXIDASE SUBUNIT 2"/>
    <property type="match status" value="1"/>
</dbReference>
<dbReference type="GO" id="GO:0020037">
    <property type="term" value="F:heme binding"/>
    <property type="evidence" value="ECO:0007669"/>
    <property type="project" value="InterPro"/>
</dbReference>
<feature type="transmembrane region" description="Helical" evidence="18">
    <location>
        <begin position="92"/>
        <end position="116"/>
    </location>
</feature>
<evidence type="ECO:0000256" key="16">
    <source>
        <dbReference type="RuleBase" id="RU000456"/>
    </source>
</evidence>
<evidence type="ECO:0000256" key="13">
    <source>
        <dbReference type="ARBA" id="ARBA00024688"/>
    </source>
</evidence>
<reference evidence="22 23" key="1">
    <citation type="submission" date="2019-01" db="EMBL/GenBank/DDBJ databases">
        <title>Chengkuizengella sp. nov., isolated from deep-sea sediment of East Pacific Ocean.</title>
        <authorList>
            <person name="Yang J."/>
            <person name="Lai Q."/>
            <person name="Shao Z."/>
        </authorList>
    </citation>
    <scope>NUCLEOTIDE SEQUENCE [LARGE SCALE GENOMIC DNA]</scope>
    <source>
        <strain evidence="22 23">YPA3-1-1</strain>
    </source>
</reference>
<feature type="domain" description="Cytochrome oxidase subunit II transmembrane region profile" evidence="20">
    <location>
        <begin position="25"/>
        <end position="122"/>
    </location>
</feature>
<evidence type="ECO:0000256" key="18">
    <source>
        <dbReference type="SAM" id="Phobius"/>
    </source>
</evidence>
<feature type="domain" description="Cytochrome c" evidence="21">
    <location>
        <begin position="249"/>
        <end position="336"/>
    </location>
</feature>
<evidence type="ECO:0000256" key="5">
    <source>
        <dbReference type="ARBA" id="ARBA00022692"/>
    </source>
</evidence>
<keyword evidence="10 15" id="KW-0408">Iron</keyword>
<evidence type="ECO:0000256" key="15">
    <source>
        <dbReference type="PROSITE-ProRule" id="PRU00433"/>
    </source>
</evidence>
<dbReference type="GO" id="GO:0016491">
    <property type="term" value="F:oxidoreductase activity"/>
    <property type="evidence" value="ECO:0007669"/>
    <property type="project" value="UniProtKB-KW"/>
</dbReference>
<dbReference type="Pfam" id="PF00034">
    <property type="entry name" value="Cytochrom_C"/>
    <property type="match status" value="1"/>
</dbReference>
<feature type="domain" description="Cytochrome oxidase subunit II copper A binding" evidence="19">
    <location>
        <begin position="126"/>
        <end position="239"/>
    </location>
</feature>
<dbReference type="PROSITE" id="PS50999">
    <property type="entry name" value="COX2_TM"/>
    <property type="match status" value="1"/>
</dbReference>
<evidence type="ECO:0000256" key="2">
    <source>
        <dbReference type="ARBA" id="ARBA00007866"/>
    </source>
</evidence>
<evidence type="ECO:0000259" key="19">
    <source>
        <dbReference type="PROSITE" id="PS50857"/>
    </source>
</evidence>
<evidence type="ECO:0000256" key="8">
    <source>
        <dbReference type="ARBA" id="ARBA00022982"/>
    </source>
</evidence>
<evidence type="ECO:0000313" key="23">
    <source>
        <dbReference type="Proteomes" id="UP000448943"/>
    </source>
</evidence>
<gene>
    <name evidence="22" type="primary">coxB</name>
    <name evidence="22" type="ORF">ERL59_13960</name>
</gene>
<dbReference type="Proteomes" id="UP000448943">
    <property type="component" value="Unassembled WGS sequence"/>
</dbReference>
<dbReference type="GO" id="GO:0005507">
    <property type="term" value="F:copper ion binding"/>
    <property type="evidence" value="ECO:0007669"/>
    <property type="project" value="InterPro"/>
</dbReference>
<dbReference type="EMBL" id="SIJB01000029">
    <property type="protein sequence ID" value="NBI30052.1"/>
    <property type="molecule type" value="Genomic_DNA"/>
</dbReference>
<keyword evidence="11 17" id="KW-0186">Copper</keyword>
<evidence type="ECO:0000256" key="6">
    <source>
        <dbReference type="ARBA" id="ARBA00022723"/>
    </source>
</evidence>
<dbReference type="InterPro" id="IPR001505">
    <property type="entry name" value="Copper_CuA"/>
</dbReference>
<evidence type="ECO:0000256" key="12">
    <source>
        <dbReference type="ARBA" id="ARBA00023136"/>
    </source>
</evidence>
<dbReference type="Pfam" id="PF00116">
    <property type="entry name" value="COX2"/>
    <property type="match status" value="1"/>
</dbReference>
<dbReference type="PRINTS" id="PR01166">
    <property type="entry name" value="CYCOXIDASEII"/>
</dbReference>
<proteinExistence type="inferred from homology"/>
<evidence type="ECO:0000313" key="22">
    <source>
        <dbReference type="EMBL" id="NBI30052.1"/>
    </source>
</evidence>
<dbReference type="GO" id="GO:0005886">
    <property type="term" value="C:plasma membrane"/>
    <property type="evidence" value="ECO:0007669"/>
    <property type="project" value="UniProtKB-SubCell"/>
</dbReference>
<dbReference type="OrthoDB" id="9781261at2"/>
<accession>A0A6N9Q5F8</accession>
<dbReference type="SUPFAM" id="SSF81464">
    <property type="entry name" value="Cytochrome c oxidase subunit II-like, transmembrane region"/>
    <property type="match status" value="1"/>
</dbReference>
<comment type="caution">
    <text evidence="22">The sequence shown here is derived from an EMBL/GenBank/DDBJ whole genome shotgun (WGS) entry which is preliminary data.</text>
</comment>
<keyword evidence="5 16" id="KW-0812">Transmembrane</keyword>
<evidence type="ECO:0000256" key="9">
    <source>
        <dbReference type="ARBA" id="ARBA00022989"/>
    </source>
</evidence>
<dbReference type="InterPro" id="IPR045187">
    <property type="entry name" value="CcO_II"/>
</dbReference>
<evidence type="ECO:0000256" key="3">
    <source>
        <dbReference type="ARBA" id="ARBA00022448"/>
    </source>
</evidence>
<dbReference type="NCBIfam" id="TIGR02866">
    <property type="entry name" value="CoxB"/>
    <property type="match status" value="1"/>
</dbReference>
<keyword evidence="22" id="KW-0560">Oxidoreductase</keyword>
<dbReference type="InterPro" id="IPR002429">
    <property type="entry name" value="CcO_II-like_C"/>
</dbReference>
<dbReference type="PROSITE" id="PS50857">
    <property type="entry name" value="COX2_CUA"/>
    <property type="match status" value="1"/>
</dbReference>
<evidence type="ECO:0000256" key="1">
    <source>
        <dbReference type="ARBA" id="ARBA00004141"/>
    </source>
</evidence>
<evidence type="ECO:0000259" key="20">
    <source>
        <dbReference type="PROSITE" id="PS50999"/>
    </source>
</evidence>
<evidence type="ECO:0000256" key="11">
    <source>
        <dbReference type="ARBA" id="ARBA00023008"/>
    </source>
</evidence>
<evidence type="ECO:0000256" key="4">
    <source>
        <dbReference type="ARBA" id="ARBA00022660"/>
    </source>
</evidence>
<dbReference type="InterPro" id="IPR009056">
    <property type="entry name" value="Cyt_c-like_dom"/>
</dbReference>
<dbReference type="InterPro" id="IPR011759">
    <property type="entry name" value="Cyt_c_oxidase_su2_TM_dom"/>
</dbReference>
<name>A0A6N9Q5F8_9BACL</name>
<dbReference type="GO" id="GO:0004129">
    <property type="term" value="F:cytochrome-c oxidase activity"/>
    <property type="evidence" value="ECO:0007669"/>
    <property type="project" value="UniProtKB-EC"/>
</dbReference>
<dbReference type="InterPro" id="IPR014222">
    <property type="entry name" value="Cyt_c_oxidase_su2"/>
</dbReference>
<dbReference type="Gene3D" id="1.10.287.90">
    <property type="match status" value="1"/>
</dbReference>
<keyword evidence="4 16" id="KW-0679">Respiratory chain</keyword>
<sequence length="338" mass="38028">MNRWHLWKRIIPLLMVFSLLLTGCSLVGQGSNPIDPKASVAEEQYGLILLSLGIMILVVIVVFVLYFYAIVRYRRKPGDDSIPKQVEGSHKLEIIWTVIPLILLLILAIPSVAITFSQDEDYTEDPEVIQVKAIGHQFWWEFEYSDLEIYTAQDLVLPVNQRVQFELTATDVKHSFWIPGMGGKMDTNPGNINLLYLDTPAEPEVLLGKCAEFCGASHALMDFKVRVVSEEEYDAWVANMQAPTAAVDADVQSGEELFKQNCMSCHAIESGFPGLGPNLKGFADRELVGSYLEMTDENIFKWIKNPQEVKGGSTMPAIPLEDDQFHDIVKYLKTLTLE</sequence>
<evidence type="ECO:0000259" key="21">
    <source>
        <dbReference type="PROSITE" id="PS51007"/>
    </source>
</evidence>
<keyword evidence="6 15" id="KW-0479">Metal-binding</keyword>
<keyword evidence="23" id="KW-1185">Reference proteome</keyword>
<comment type="function">
    <text evidence="13 17">Subunits I and II form the functional core of the enzyme complex. Electrons originating in cytochrome c are transferred via heme a and Cu(A) to the binuclear center formed by heme a3 and Cu(B).</text>
</comment>
<dbReference type="RefSeq" id="WP_160646859.1">
    <property type="nucleotide sequence ID" value="NZ_SIJB01000029.1"/>
</dbReference>
<dbReference type="InterPro" id="IPR008972">
    <property type="entry name" value="Cupredoxin"/>
</dbReference>
<dbReference type="InterPro" id="IPR036257">
    <property type="entry name" value="Cyt_c_oxidase_su2_TM_sf"/>
</dbReference>
<dbReference type="PROSITE" id="PS51007">
    <property type="entry name" value="CYTC"/>
    <property type="match status" value="1"/>
</dbReference>
<evidence type="ECO:0000256" key="7">
    <source>
        <dbReference type="ARBA" id="ARBA00022967"/>
    </source>
</evidence>
<dbReference type="PROSITE" id="PS00078">
    <property type="entry name" value="COX2"/>
    <property type="match status" value="1"/>
</dbReference>
<dbReference type="Gene3D" id="2.60.40.420">
    <property type="entry name" value="Cupredoxins - blue copper proteins"/>
    <property type="match status" value="1"/>
</dbReference>
<organism evidence="22 23">
    <name type="scientific">Chengkuizengella marina</name>
    <dbReference type="NCBI Taxonomy" id="2507566"/>
    <lineage>
        <taxon>Bacteria</taxon>
        <taxon>Bacillati</taxon>
        <taxon>Bacillota</taxon>
        <taxon>Bacilli</taxon>
        <taxon>Bacillales</taxon>
        <taxon>Paenibacillaceae</taxon>
        <taxon>Chengkuizengella</taxon>
    </lineage>
</organism>